<dbReference type="OrthoDB" id="3693950at2"/>
<dbReference type="SUPFAM" id="SSF53335">
    <property type="entry name" value="S-adenosyl-L-methionine-dependent methyltransferases"/>
    <property type="match status" value="1"/>
</dbReference>
<dbReference type="GO" id="GO:0008168">
    <property type="term" value="F:methyltransferase activity"/>
    <property type="evidence" value="ECO:0007669"/>
    <property type="project" value="UniProtKB-KW"/>
</dbReference>
<keyword evidence="1 4" id="KW-0489">Methyltransferase</keyword>
<evidence type="ECO:0000256" key="2">
    <source>
        <dbReference type="ARBA" id="ARBA00022679"/>
    </source>
</evidence>
<dbReference type="STRING" id="200378.SAMN05216553_109260"/>
<dbReference type="Gene3D" id="1.10.10.10">
    <property type="entry name" value="Winged helix-like DNA-binding domain superfamily/Winged helix DNA-binding domain"/>
    <property type="match status" value="1"/>
</dbReference>
<feature type="domain" description="Methyltransferase" evidence="3">
    <location>
        <begin position="153"/>
        <end position="229"/>
    </location>
</feature>
<dbReference type="InterPro" id="IPR036388">
    <property type="entry name" value="WH-like_DNA-bd_sf"/>
</dbReference>
<evidence type="ECO:0000313" key="5">
    <source>
        <dbReference type="Proteomes" id="UP000199623"/>
    </source>
</evidence>
<dbReference type="InterPro" id="IPR029063">
    <property type="entry name" value="SAM-dependent_MTases_sf"/>
</dbReference>
<proteinExistence type="predicted"/>
<accession>A0A1G7VJU8</accession>
<dbReference type="Gene3D" id="3.40.50.150">
    <property type="entry name" value="Vaccinia Virus protein VP39"/>
    <property type="match status" value="1"/>
</dbReference>
<dbReference type="PANTHER" id="PTHR43861">
    <property type="entry name" value="TRANS-ACONITATE 2-METHYLTRANSFERASE-RELATED"/>
    <property type="match status" value="1"/>
</dbReference>
<keyword evidence="2 4" id="KW-0808">Transferase</keyword>
<evidence type="ECO:0000259" key="3">
    <source>
        <dbReference type="Pfam" id="PF13649"/>
    </source>
</evidence>
<evidence type="ECO:0000313" key="4">
    <source>
        <dbReference type="EMBL" id="SDG59679.1"/>
    </source>
</evidence>
<dbReference type="GO" id="GO:0032259">
    <property type="term" value="P:methylation"/>
    <property type="evidence" value="ECO:0007669"/>
    <property type="project" value="UniProtKB-KW"/>
</dbReference>
<gene>
    <name evidence="4" type="ORF">SAMN05216553_109260</name>
</gene>
<dbReference type="AlphaFoldDB" id="A0A1G7VJU8"/>
<dbReference type="InterPro" id="IPR041698">
    <property type="entry name" value="Methyltransf_25"/>
</dbReference>
<organism evidence="4 5">
    <name type="scientific">Lentzea fradiae</name>
    <dbReference type="NCBI Taxonomy" id="200378"/>
    <lineage>
        <taxon>Bacteria</taxon>
        <taxon>Bacillati</taxon>
        <taxon>Actinomycetota</taxon>
        <taxon>Actinomycetes</taxon>
        <taxon>Pseudonocardiales</taxon>
        <taxon>Pseudonocardiaceae</taxon>
        <taxon>Lentzea</taxon>
    </lineage>
</organism>
<protein>
    <submittedName>
        <fullName evidence="4">Methyltransferase domain-containing protein</fullName>
    </submittedName>
</protein>
<dbReference type="CDD" id="cd02440">
    <property type="entry name" value="AdoMet_MTases"/>
    <property type="match status" value="1"/>
</dbReference>
<evidence type="ECO:0000256" key="1">
    <source>
        <dbReference type="ARBA" id="ARBA00022603"/>
    </source>
</evidence>
<sequence>MAQQVIDRPVFDYMQAYVTCTVISALEKLGALDQLAEHGVVPAELGYEEFLGEATFRYLAERGIVRQEGNRYVLTKSGRHLYDERGYLLWLAGGYGEALNSLDGLLSRKQTFGTEVDRDVRWVAVGSALVGEADLRAEVMEILGGIEFTTIGDIGCGNGHFLIDLCRATDAKGVGFDISPAACAEATQEVERAGFGDRIDIVQVDATDVDSVPHLENIDLVMAFFFMHEVLELGHDVLVDYLTRTCERLPAGAYVLTTEVAPPTQSEDTAEAFGPEYVYTQALMSQRLMNAEQWSAAFTEAGFQVERIVEGRLPGSRLILVRKPLA</sequence>
<reference evidence="5" key="1">
    <citation type="submission" date="2016-10" db="EMBL/GenBank/DDBJ databases">
        <authorList>
            <person name="Varghese N."/>
            <person name="Submissions S."/>
        </authorList>
    </citation>
    <scope>NUCLEOTIDE SEQUENCE [LARGE SCALE GENOMIC DNA]</scope>
    <source>
        <strain evidence="5">CGMCC 4.3506</strain>
    </source>
</reference>
<dbReference type="EMBL" id="FNCC01000009">
    <property type="protein sequence ID" value="SDG59679.1"/>
    <property type="molecule type" value="Genomic_DNA"/>
</dbReference>
<dbReference type="Pfam" id="PF13649">
    <property type="entry name" value="Methyltransf_25"/>
    <property type="match status" value="1"/>
</dbReference>
<dbReference type="PANTHER" id="PTHR43861:SF1">
    <property type="entry name" value="TRANS-ACONITATE 2-METHYLTRANSFERASE"/>
    <property type="match status" value="1"/>
</dbReference>
<keyword evidence="5" id="KW-1185">Reference proteome</keyword>
<dbReference type="RefSeq" id="WP_090051878.1">
    <property type="nucleotide sequence ID" value="NZ_FNCC01000009.1"/>
</dbReference>
<name>A0A1G7VJU8_9PSEU</name>
<dbReference type="Proteomes" id="UP000199623">
    <property type="component" value="Unassembled WGS sequence"/>
</dbReference>